<dbReference type="Gene3D" id="3.40.50.720">
    <property type="entry name" value="NAD(P)-binding Rossmann-like Domain"/>
    <property type="match status" value="1"/>
</dbReference>
<feature type="domain" description="Enoyl reductase (ER)" evidence="6">
    <location>
        <begin position="22"/>
        <end position="362"/>
    </location>
</feature>
<dbReference type="OrthoDB" id="48317at2759"/>
<dbReference type="AlphaFoldDB" id="A0A1L7XYK1"/>
<keyword evidence="5" id="KW-0560">Oxidoreductase</keyword>
<reference evidence="7 8" key="1">
    <citation type="submission" date="2016-03" db="EMBL/GenBank/DDBJ databases">
        <authorList>
            <person name="Ploux O."/>
        </authorList>
    </citation>
    <scope>NUCLEOTIDE SEQUENCE [LARGE SCALE GENOMIC DNA]</scope>
    <source>
        <strain evidence="7 8">UAMH 11012</strain>
    </source>
</reference>
<dbReference type="InterPro" id="IPR036291">
    <property type="entry name" value="NAD(P)-bd_dom_sf"/>
</dbReference>
<dbReference type="Pfam" id="PF08240">
    <property type="entry name" value="ADH_N"/>
    <property type="match status" value="1"/>
</dbReference>
<protein>
    <submittedName>
        <fullName evidence="7">Related to toxD protein</fullName>
    </submittedName>
</protein>
<sequence>MGDISSNFSPPDKQTVLTLNENQDVIIWTDSPMPPLGPDQVMVRTRAVGINPSDTKMKGSFATPWAVLGADFCGTVVAMGKNVGASGRVQLGDRVCGAQNSMCANTPEQGAFGEYNVSRGGLWLKVPDSMTTEEAASLPAGICTAALAIRLLGLPLPNPDGSPAVDKPQMVLIYGGSTATACVAMQLLKLAGLIPIATCSPRNFELARKNGAEQVFDYREHDCAQKIRSYTKNNLKYALDCITNVESTTFCFLALGRAGGRYVSLDPFPEHAATRKMVTTGWVLGPTIFGEGSTWPAPYFCEPSEEYLRFGVGLWDLVQRLVDEGKLHGCPLRVLEGGLGAVMNEALPLVGSGKLSGEKIVVRMS</sequence>
<evidence type="ECO:0000313" key="7">
    <source>
        <dbReference type="EMBL" id="CZR70084.1"/>
    </source>
</evidence>
<organism evidence="7 8">
    <name type="scientific">Phialocephala subalpina</name>
    <dbReference type="NCBI Taxonomy" id="576137"/>
    <lineage>
        <taxon>Eukaryota</taxon>
        <taxon>Fungi</taxon>
        <taxon>Dikarya</taxon>
        <taxon>Ascomycota</taxon>
        <taxon>Pezizomycotina</taxon>
        <taxon>Leotiomycetes</taxon>
        <taxon>Helotiales</taxon>
        <taxon>Mollisiaceae</taxon>
        <taxon>Phialocephala</taxon>
        <taxon>Phialocephala fortinii species complex</taxon>
    </lineage>
</organism>
<dbReference type="InterPro" id="IPR013154">
    <property type="entry name" value="ADH-like_N"/>
</dbReference>
<evidence type="ECO:0000256" key="4">
    <source>
        <dbReference type="ARBA" id="ARBA00022857"/>
    </source>
</evidence>
<dbReference type="CDD" id="cd08249">
    <property type="entry name" value="enoyl_reductase_like"/>
    <property type="match status" value="1"/>
</dbReference>
<dbReference type="SMART" id="SM00829">
    <property type="entry name" value="PKS_ER"/>
    <property type="match status" value="1"/>
</dbReference>
<dbReference type="STRING" id="576137.A0A1L7XYK1"/>
<dbReference type="PANTHER" id="PTHR45348:SF1">
    <property type="entry name" value="TRANS-ENOYL REDUCTASE STHE"/>
    <property type="match status" value="1"/>
</dbReference>
<comment type="subunit">
    <text evidence="2">Monomer.</text>
</comment>
<evidence type="ECO:0000313" key="8">
    <source>
        <dbReference type="Proteomes" id="UP000184330"/>
    </source>
</evidence>
<dbReference type="InterPro" id="IPR013149">
    <property type="entry name" value="ADH-like_C"/>
</dbReference>
<evidence type="ECO:0000256" key="2">
    <source>
        <dbReference type="ARBA" id="ARBA00011245"/>
    </source>
</evidence>
<dbReference type="EMBL" id="FJOG01000093">
    <property type="protein sequence ID" value="CZR70084.1"/>
    <property type="molecule type" value="Genomic_DNA"/>
</dbReference>
<name>A0A1L7XYK1_9HELO</name>
<evidence type="ECO:0000256" key="3">
    <source>
        <dbReference type="ARBA" id="ARBA00022741"/>
    </source>
</evidence>
<dbReference type="Proteomes" id="UP000184330">
    <property type="component" value="Unassembled WGS sequence"/>
</dbReference>
<dbReference type="InterPro" id="IPR047122">
    <property type="entry name" value="Trans-enoyl_RdTase-like"/>
</dbReference>
<keyword evidence="8" id="KW-1185">Reference proteome</keyword>
<dbReference type="PANTHER" id="PTHR45348">
    <property type="entry name" value="HYPOTHETICAL OXIDOREDUCTASE (EUROFUNG)"/>
    <property type="match status" value="1"/>
</dbReference>
<gene>
    <name evidence="7" type="ORF">PAC_19985</name>
</gene>
<dbReference type="Gene3D" id="3.90.180.10">
    <property type="entry name" value="Medium-chain alcohol dehydrogenases, catalytic domain"/>
    <property type="match status" value="1"/>
</dbReference>
<dbReference type="Pfam" id="PF00107">
    <property type="entry name" value="ADH_zinc_N"/>
    <property type="match status" value="1"/>
</dbReference>
<dbReference type="InterPro" id="IPR020843">
    <property type="entry name" value="ER"/>
</dbReference>
<evidence type="ECO:0000259" key="6">
    <source>
        <dbReference type="SMART" id="SM00829"/>
    </source>
</evidence>
<accession>A0A1L7XYK1</accession>
<dbReference type="SUPFAM" id="SSF50129">
    <property type="entry name" value="GroES-like"/>
    <property type="match status" value="1"/>
</dbReference>
<dbReference type="GO" id="GO:0016651">
    <property type="term" value="F:oxidoreductase activity, acting on NAD(P)H"/>
    <property type="evidence" value="ECO:0007669"/>
    <property type="project" value="InterPro"/>
</dbReference>
<dbReference type="GO" id="GO:0000166">
    <property type="term" value="F:nucleotide binding"/>
    <property type="evidence" value="ECO:0007669"/>
    <property type="project" value="UniProtKB-KW"/>
</dbReference>
<keyword evidence="3" id="KW-0547">Nucleotide-binding</keyword>
<dbReference type="InterPro" id="IPR011032">
    <property type="entry name" value="GroES-like_sf"/>
</dbReference>
<keyword evidence="4" id="KW-0521">NADP</keyword>
<comment type="similarity">
    <text evidence="1">Belongs to the zinc-containing alcohol dehydrogenase family.</text>
</comment>
<proteinExistence type="inferred from homology"/>
<dbReference type="SUPFAM" id="SSF51735">
    <property type="entry name" value="NAD(P)-binding Rossmann-fold domains"/>
    <property type="match status" value="1"/>
</dbReference>
<evidence type="ECO:0000256" key="5">
    <source>
        <dbReference type="ARBA" id="ARBA00023002"/>
    </source>
</evidence>
<evidence type="ECO:0000256" key="1">
    <source>
        <dbReference type="ARBA" id="ARBA00008072"/>
    </source>
</evidence>